<dbReference type="InterPro" id="IPR019999">
    <property type="entry name" value="Anth_synth_I-like"/>
</dbReference>
<name>A0A833N5G6_9BACT</name>
<comment type="caution">
    <text evidence="2">The sequence shown here is derived from an EMBL/GenBank/DDBJ whole genome shotgun (WGS) entry which is preliminary data.</text>
</comment>
<keyword evidence="3" id="KW-1185">Reference proteome</keyword>
<dbReference type="GO" id="GO:0046820">
    <property type="term" value="F:4-amino-4-deoxychorismate synthase activity"/>
    <property type="evidence" value="ECO:0007669"/>
    <property type="project" value="TreeGrafter"/>
</dbReference>
<dbReference type="GO" id="GO:0000162">
    <property type="term" value="P:L-tryptophan biosynthetic process"/>
    <property type="evidence" value="ECO:0007669"/>
    <property type="project" value="TreeGrafter"/>
</dbReference>
<evidence type="ECO:0000313" key="3">
    <source>
        <dbReference type="Proteomes" id="UP000442694"/>
    </source>
</evidence>
<sequence length="468" mass="53670">MTNNLKISYKNKSALKNLDYFSQNILLLSDMFEKYFKQNIVCHFQIQACEGFEFEIGNNFIATNILPSQYQNIYSSENNSIILRFFCNTSKRLSTKNINNFYTLLKKSANSPLFFVTPYENSHKEESSYVIDSKFEVRLHISHDGLDLNIFNYNEKKDFINSLFQQILSIFNNKSINNYNIYHENVNLSLPENKQKNNSFLDKEIIETIEKAKDFMNKGDCYLANLTSTIPLNEKTYFISMTHFITAWLKIKSRYGIYYHDMKVGLSCFSPERFIYSHDNKMTTEPIKGTLKSNSNIPTLSDAKAIWADKKEIYEHTLVVDLMRNDLNLVCQAGSVHVYRPFYARIAGKLIQMQSSILGTLKMDKTLGDCLEAMLPAGSISGTPKKRVCEIISQLENVKRGYYTGICGILEENGDFDSTILIRSVYKGERGVYCGVGAGITTLSNAKSEYEEFLIKLNSFLHAIESPV</sequence>
<dbReference type="Pfam" id="PF00425">
    <property type="entry name" value="Chorismate_bind"/>
    <property type="match status" value="1"/>
</dbReference>
<protein>
    <recommendedName>
        <fullName evidence="1">Chorismate-utilising enzyme C-terminal domain-containing protein</fullName>
    </recommendedName>
</protein>
<dbReference type="PANTHER" id="PTHR11236">
    <property type="entry name" value="AMINOBENZOATE/ANTHRANILATE SYNTHASE"/>
    <property type="match status" value="1"/>
</dbReference>
<organism evidence="2 3">
    <name type="scientific">Fluviispira multicolorata</name>
    <dbReference type="NCBI Taxonomy" id="2654512"/>
    <lineage>
        <taxon>Bacteria</taxon>
        <taxon>Pseudomonadati</taxon>
        <taxon>Bdellovibrionota</taxon>
        <taxon>Oligoflexia</taxon>
        <taxon>Silvanigrellales</taxon>
        <taxon>Silvanigrellaceae</taxon>
        <taxon>Fluviispira</taxon>
    </lineage>
</organism>
<evidence type="ECO:0000259" key="1">
    <source>
        <dbReference type="Pfam" id="PF00425"/>
    </source>
</evidence>
<dbReference type="RefSeq" id="WP_152214028.1">
    <property type="nucleotide sequence ID" value="NZ_WFLN01000011.1"/>
</dbReference>
<dbReference type="Proteomes" id="UP000442694">
    <property type="component" value="Unassembled WGS sequence"/>
</dbReference>
<dbReference type="SUPFAM" id="SSF56322">
    <property type="entry name" value="ADC synthase"/>
    <property type="match status" value="1"/>
</dbReference>
<gene>
    <name evidence="2" type="ORF">GCL57_14260</name>
</gene>
<dbReference type="Gene3D" id="3.60.120.10">
    <property type="entry name" value="Anthranilate synthase"/>
    <property type="match status" value="1"/>
</dbReference>
<dbReference type="InterPro" id="IPR005801">
    <property type="entry name" value="ADC_synthase"/>
</dbReference>
<evidence type="ECO:0000313" key="2">
    <source>
        <dbReference type="EMBL" id="KAB8027766.1"/>
    </source>
</evidence>
<dbReference type="EMBL" id="WFLN01000011">
    <property type="protein sequence ID" value="KAB8027766.1"/>
    <property type="molecule type" value="Genomic_DNA"/>
</dbReference>
<dbReference type="PRINTS" id="PR00095">
    <property type="entry name" value="ANTSNTHASEI"/>
</dbReference>
<dbReference type="PANTHER" id="PTHR11236:SF50">
    <property type="entry name" value="AMINODEOXYCHORISMATE SYNTHASE COMPONENT 1"/>
    <property type="match status" value="1"/>
</dbReference>
<accession>A0A833N5G6</accession>
<reference evidence="2 3" key="1">
    <citation type="submission" date="2019-10" db="EMBL/GenBank/DDBJ databases">
        <title>New genus of Silvanigrellaceae.</title>
        <authorList>
            <person name="Pitt A."/>
            <person name="Hahn M.W."/>
        </authorList>
    </citation>
    <scope>NUCLEOTIDE SEQUENCE [LARGE SCALE GENOMIC DNA]</scope>
    <source>
        <strain evidence="2 3">33A1-SZDP</strain>
    </source>
</reference>
<dbReference type="InterPro" id="IPR015890">
    <property type="entry name" value="Chorismate_C"/>
</dbReference>
<proteinExistence type="predicted"/>
<dbReference type="AlphaFoldDB" id="A0A833N5G6"/>
<feature type="domain" description="Chorismate-utilising enzyme C-terminal" evidence="1">
    <location>
        <begin position="206"/>
        <end position="456"/>
    </location>
</feature>